<dbReference type="EMBL" id="WUAV01000005">
    <property type="protein sequence ID" value="KAF1753070.1"/>
    <property type="molecule type" value="Genomic_DNA"/>
</dbReference>
<feature type="compositionally biased region" description="Polar residues" evidence="1">
    <location>
        <begin position="569"/>
        <end position="582"/>
    </location>
</feature>
<sequence length="782" mass="87308">MKNKGMMNAHDPNNLEEEGNENQKPLYGEDMLLKLLELNNVPGIETSDTVEKEKLEDRHDTEPSLSESERIMAILNGALLNGRSTAVPSSSSTNSMELSKPISNDMVTFPVGQDKKSSFKLDQLLEKKMNSSTTNNHLYSQSSSNSVPSSMFPKRVRIRDAPAVKYIHPENRGTPSKRKTIDEEGIDETDEFDFSISALAAPKPKKKRLSKKPPAQDVAPLCTKYPLIQSILSPLGISIEAVNMLFQKIPTLNKRQAQVMAQFFLLLKEHDLSVPDNRRLFMEALHTQPGFDTKVFYQIFNSMSNEEFLTHLCNIVPDFASVMSSPAVVKLLENFASQHPKIRTDMNAIEGNPVSIMQPSTSTAIKYNSNPPSSIPQQNQQRLPLDEHNRVSFNGPSGKSCELEFNISQASASDGSKIDISRSALNMQKVSASHDNQTSSERHHRSTSTNSVGEQVNPLKQNIKVPIKFESPSTSKSHSSVPNTGKPIQRLSESGYIPMLVERGPPPKVPINGSSLIQKINLRTSTMQPGIIVPQSGKNMQIDLLALCNQALLGKHRIQISTGREEVNNQQQTINISKEQPYTSASTSSTTVESRSLSNIQNASVLRNNQPSTNTYPSPGSTSFVSMPRNDQPIPREKIDLFLNTLRSFAEALASRVLDKFLALVNNNIRDCATKTITIPFDMSDVSLAFFVDNAVRDSSETIGERVSMRLHDFLIVFRAETRHLSRYDRFQNELKKAIENEENKKKRLSYEKMHIAFGRCLNYVIRHSTLKNPNLNSIQSS</sequence>
<gene>
    <name evidence="2" type="ORF">GCK72_019626</name>
</gene>
<feature type="compositionally biased region" description="Low complexity" evidence="1">
    <location>
        <begin position="471"/>
        <end position="480"/>
    </location>
</feature>
<feature type="compositionally biased region" description="Basic and acidic residues" evidence="1">
    <location>
        <begin position="49"/>
        <end position="66"/>
    </location>
</feature>
<evidence type="ECO:0000313" key="3">
    <source>
        <dbReference type="Proteomes" id="UP000483820"/>
    </source>
</evidence>
<proteinExistence type="predicted"/>
<dbReference type="Proteomes" id="UP000483820">
    <property type="component" value="Chromosome V"/>
</dbReference>
<dbReference type="RefSeq" id="XP_003115756.2">
    <property type="nucleotide sequence ID" value="XM_003115708.2"/>
</dbReference>
<dbReference type="AlphaFoldDB" id="A0A6A5GDD5"/>
<dbReference type="GeneID" id="9839494"/>
<protein>
    <submittedName>
        <fullName evidence="2">Uncharacterized protein</fullName>
    </submittedName>
</protein>
<comment type="caution">
    <text evidence="2">The sequence shown here is derived from an EMBL/GenBank/DDBJ whole genome shotgun (WGS) entry which is preliminary data.</text>
</comment>
<feature type="compositionally biased region" description="Low complexity" evidence="1">
    <location>
        <begin position="140"/>
        <end position="150"/>
    </location>
</feature>
<organism evidence="2 3">
    <name type="scientific">Caenorhabditis remanei</name>
    <name type="common">Caenorhabditis vulgaris</name>
    <dbReference type="NCBI Taxonomy" id="31234"/>
    <lineage>
        <taxon>Eukaryota</taxon>
        <taxon>Metazoa</taxon>
        <taxon>Ecdysozoa</taxon>
        <taxon>Nematoda</taxon>
        <taxon>Chromadorea</taxon>
        <taxon>Rhabditida</taxon>
        <taxon>Rhabditina</taxon>
        <taxon>Rhabditomorpha</taxon>
        <taxon>Rhabditoidea</taxon>
        <taxon>Rhabditidae</taxon>
        <taxon>Peloderinae</taxon>
        <taxon>Caenorhabditis</taxon>
    </lineage>
</organism>
<feature type="region of interest" description="Disordered" evidence="1">
    <location>
        <begin position="429"/>
        <end position="490"/>
    </location>
</feature>
<reference evidence="2 3" key="1">
    <citation type="submission" date="2019-12" db="EMBL/GenBank/DDBJ databases">
        <title>Chromosome-level assembly of the Caenorhabditis remanei genome.</title>
        <authorList>
            <person name="Teterina A.A."/>
            <person name="Willis J.H."/>
            <person name="Phillips P.C."/>
        </authorList>
    </citation>
    <scope>NUCLEOTIDE SEQUENCE [LARGE SCALE GENOMIC DNA]</scope>
    <source>
        <strain evidence="2 3">PX506</strain>
        <tissue evidence="2">Whole organism</tissue>
    </source>
</reference>
<feature type="region of interest" description="Disordered" evidence="1">
    <location>
        <begin position="131"/>
        <end position="151"/>
    </location>
</feature>
<dbReference type="KEGG" id="crq:GCK72_019626"/>
<feature type="region of interest" description="Disordered" evidence="1">
    <location>
        <begin position="42"/>
        <end position="66"/>
    </location>
</feature>
<accession>A0A6A5GDD5</accession>
<name>A0A6A5GDD5_CAERE</name>
<feature type="compositionally biased region" description="Low complexity" evidence="1">
    <location>
        <begin position="583"/>
        <end position="598"/>
    </location>
</feature>
<dbReference type="CTD" id="9839494"/>
<feature type="region of interest" description="Disordered" evidence="1">
    <location>
        <begin position="1"/>
        <end position="26"/>
    </location>
</feature>
<evidence type="ECO:0000256" key="1">
    <source>
        <dbReference type="SAM" id="MobiDB-lite"/>
    </source>
</evidence>
<feature type="compositionally biased region" description="Polar residues" evidence="1">
    <location>
        <begin position="599"/>
        <end position="625"/>
    </location>
</feature>
<feature type="region of interest" description="Disordered" evidence="1">
    <location>
        <begin position="569"/>
        <end position="625"/>
    </location>
</feature>
<evidence type="ECO:0000313" key="2">
    <source>
        <dbReference type="EMBL" id="KAF1753070.1"/>
    </source>
</evidence>